<protein>
    <recommendedName>
        <fullName evidence="3">Major tail protein</fullName>
    </recommendedName>
</protein>
<organism evidence="1 2">
    <name type="scientific">Gordonia spumicola</name>
    <dbReference type="NCBI Taxonomy" id="589161"/>
    <lineage>
        <taxon>Bacteria</taxon>
        <taxon>Bacillati</taxon>
        <taxon>Actinomycetota</taxon>
        <taxon>Actinomycetes</taxon>
        <taxon>Mycobacteriales</taxon>
        <taxon>Gordoniaceae</taxon>
        <taxon>Gordonia</taxon>
    </lineage>
</organism>
<dbReference type="OrthoDB" id="4373807at2"/>
<dbReference type="AlphaFoldDB" id="A0A7I9V587"/>
<name>A0A7I9V587_9ACTN</name>
<gene>
    <name evidence="1" type="ORF">nbrc107696_06270</name>
</gene>
<evidence type="ECO:0000313" key="1">
    <source>
        <dbReference type="EMBL" id="GEE00181.1"/>
    </source>
</evidence>
<keyword evidence="2" id="KW-1185">Reference proteome</keyword>
<evidence type="ECO:0000313" key="2">
    <source>
        <dbReference type="Proteomes" id="UP000444960"/>
    </source>
</evidence>
<sequence length="277" mass="28944">MAIKHTFVAKSVDGGVVYVVPLGTTLPTQAVLPLDPAIKLGDLGTLAKDGLSIGETRESQTVEDFDGNDYITFQNKYSGEFKFKLLDVDKEEVLAFLHGVQNVVHTPSDGTHGNLTEINHTGEQLPFVAIVTTTRSGDKLRFDTIEIARVSDVSEFKLESQDASGVEVTVKASKDDAGRFFRTFIDDGEITMPTPVTKVFTIGSGVTDYTATVDGQTTATVSTMTAAALQTALRALSNVGSSGVTVTGSSGGPLTASFSVAVTAVTATGNGGTVTVA</sequence>
<comment type="caution">
    <text evidence="1">The sequence shown here is derived from an EMBL/GenBank/DDBJ whole genome shotgun (WGS) entry which is preliminary data.</text>
</comment>
<dbReference type="EMBL" id="BJOV01000002">
    <property type="protein sequence ID" value="GEE00181.1"/>
    <property type="molecule type" value="Genomic_DNA"/>
</dbReference>
<proteinExistence type="predicted"/>
<dbReference type="Proteomes" id="UP000444960">
    <property type="component" value="Unassembled WGS sequence"/>
</dbReference>
<reference evidence="2" key="1">
    <citation type="submission" date="2019-06" db="EMBL/GenBank/DDBJ databases">
        <title>Gordonia isolated from sludge of a wastewater treatment plant.</title>
        <authorList>
            <person name="Tamura T."/>
            <person name="Aoyama K."/>
            <person name="Kang Y."/>
            <person name="Saito S."/>
            <person name="Akiyama N."/>
            <person name="Yazawa K."/>
            <person name="Gonoi T."/>
            <person name="Mikami Y."/>
        </authorList>
    </citation>
    <scope>NUCLEOTIDE SEQUENCE [LARGE SCALE GENOMIC DNA]</scope>
    <source>
        <strain evidence="2">NBRC 107696</strain>
    </source>
</reference>
<dbReference type="RefSeq" id="WP_161894110.1">
    <property type="nucleotide sequence ID" value="NZ_BJOV01000002.1"/>
</dbReference>
<evidence type="ECO:0008006" key="3">
    <source>
        <dbReference type="Google" id="ProtNLM"/>
    </source>
</evidence>
<accession>A0A7I9V587</accession>